<reference evidence="3" key="1">
    <citation type="submission" date="2023-11" db="EMBL/GenBank/DDBJ databases">
        <title>Genome assemblies of two species of porcelain crab, Petrolisthes cinctipes and Petrolisthes manimaculis (Anomura: Porcellanidae).</title>
        <authorList>
            <person name="Angst P."/>
        </authorList>
    </citation>
    <scope>NUCLEOTIDE SEQUENCE</scope>
    <source>
        <strain evidence="3">PB745_02</strain>
        <tissue evidence="3">Gill</tissue>
    </source>
</reference>
<evidence type="ECO:0000256" key="1">
    <source>
        <dbReference type="SAM" id="Coils"/>
    </source>
</evidence>
<evidence type="ECO:0000313" key="4">
    <source>
        <dbReference type="Proteomes" id="UP001292094"/>
    </source>
</evidence>
<dbReference type="SUPFAM" id="SSF47353">
    <property type="entry name" value="Retrovirus capsid dimerization domain-like"/>
    <property type="match status" value="1"/>
</dbReference>
<evidence type="ECO:0008006" key="5">
    <source>
        <dbReference type="Google" id="ProtNLM"/>
    </source>
</evidence>
<dbReference type="PANTHER" id="PTHR46888:SF1">
    <property type="entry name" value="RIBONUCLEASE H"/>
    <property type="match status" value="1"/>
</dbReference>
<evidence type="ECO:0000313" key="3">
    <source>
        <dbReference type="EMBL" id="KAK4309527.1"/>
    </source>
</evidence>
<sequence length="404" mass="46417">MKTAHSLGMSPEAIEKLVQQEICLQKDKAEIEERYAEKEQRKLELEQEQLVVGQRRHESDHAEAEKARVEAAEVRAHELRLAELHSAAGSNHDPGNTMFHDLKLPTFNDNHDDIDSFLLRFERIAGLHQWKKSDYHIYLGSLLRGQALKVYVSLPNDVVTNYEKVKEALLRAYSVDADSFRYKFRESKCGDNESFTQLVVRMGQYLERWISLSDVAKDYASLFDFLIREQLLSNCNPELRVFLKEREFNNSQDMADAADKWKSAHHYRIKSSKPPQATRPSQPIAKERDKTLNVCHGCVMDSLFENQNDSPQELTLAGDLPSDSLDVSLSRFPPHESKVCVDNNISEVIQDQNVTMAVQTRAGKKKDGKTVELKCPVMDDLEMNRRISLVLRIPVQPLRLLERK</sequence>
<dbReference type="Proteomes" id="UP001292094">
    <property type="component" value="Unassembled WGS sequence"/>
</dbReference>
<protein>
    <recommendedName>
        <fullName evidence="5">SCAN box domain-containing protein</fullName>
    </recommendedName>
</protein>
<keyword evidence="4" id="KW-1185">Reference proteome</keyword>
<dbReference type="InterPro" id="IPR038269">
    <property type="entry name" value="SCAN_sf"/>
</dbReference>
<comment type="caution">
    <text evidence="3">The sequence shown here is derived from an EMBL/GenBank/DDBJ whole genome shotgun (WGS) entry which is preliminary data.</text>
</comment>
<feature type="coiled-coil region" evidence="1">
    <location>
        <begin position="14"/>
        <end position="82"/>
    </location>
</feature>
<dbReference type="AlphaFoldDB" id="A0AAE1U4J1"/>
<accession>A0AAE1U4J1</accession>
<proteinExistence type="predicted"/>
<feature type="region of interest" description="Disordered" evidence="2">
    <location>
        <begin position="266"/>
        <end position="286"/>
    </location>
</feature>
<dbReference type="PANTHER" id="PTHR46888">
    <property type="entry name" value="ZINC KNUCKLE DOMAINCONTAINING PROTEIN-RELATED"/>
    <property type="match status" value="1"/>
</dbReference>
<name>A0AAE1U4J1_9EUCA</name>
<organism evidence="3 4">
    <name type="scientific">Petrolisthes manimaculis</name>
    <dbReference type="NCBI Taxonomy" id="1843537"/>
    <lineage>
        <taxon>Eukaryota</taxon>
        <taxon>Metazoa</taxon>
        <taxon>Ecdysozoa</taxon>
        <taxon>Arthropoda</taxon>
        <taxon>Crustacea</taxon>
        <taxon>Multicrustacea</taxon>
        <taxon>Malacostraca</taxon>
        <taxon>Eumalacostraca</taxon>
        <taxon>Eucarida</taxon>
        <taxon>Decapoda</taxon>
        <taxon>Pleocyemata</taxon>
        <taxon>Anomura</taxon>
        <taxon>Galatheoidea</taxon>
        <taxon>Porcellanidae</taxon>
        <taxon>Petrolisthes</taxon>
    </lineage>
</organism>
<gene>
    <name evidence="3" type="ORF">Pmani_018837</name>
</gene>
<keyword evidence="1" id="KW-0175">Coiled coil</keyword>
<dbReference type="Gene3D" id="1.10.4020.10">
    <property type="entry name" value="DNA breaking-rejoining enzymes"/>
    <property type="match status" value="1"/>
</dbReference>
<evidence type="ECO:0000256" key="2">
    <source>
        <dbReference type="SAM" id="MobiDB-lite"/>
    </source>
</evidence>
<dbReference type="EMBL" id="JAWZYT010001738">
    <property type="protein sequence ID" value="KAK4309527.1"/>
    <property type="molecule type" value="Genomic_DNA"/>
</dbReference>